<dbReference type="Pfam" id="PF03861">
    <property type="entry name" value="ANTAR"/>
    <property type="match status" value="1"/>
</dbReference>
<reference evidence="3 4" key="1">
    <citation type="submission" date="2017-11" db="EMBL/GenBank/DDBJ databases">
        <title>Draft genome of Arthrobacter agilis strain UMCV2, a plant growth-promoting rhizobacterium and biocontrol capacity of phytopathogenic fungi.</title>
        <authorList>
            <person name="Martinez-Camara R."/>
            <person name="Santoyo G."/>
            <person name="Moreno-Hagelsieb G."/>
            <person name="Valencia-Cantero E."/>
        </authorList>
    </citation>
    <scope>NUCLEOTIDE SEQUENCE [LARGE SCALE GENOMIC DNA]</scope>
    <source>
        <strain evidence="3 4">UMCV2</strain>
    </source>
</reference>
<dbReference type="InterPro" id="IPR005561">
    <property type="entry name" value="ANTAR"/>
</dbReference>
<dbReference type="GO" id="GO:0003723">
    <property type="term" value="F:RNA binding"/>
    <property type="evidence" value="ECO:0007669"/>
    <property type="project" value="InterPro"/>
</dbReference>
<dbReference type="Proteomes" id="UP000239187">
    <property type="component" value="Chromosome"/>
</dbReference>
<evidence type="ECO:0000256" key="1">
    <source>
        <dbReference type="SAM" id="MobiDB-lite"/>
    </source>
</evidence>
<sequence length="113" mass="12136">MNDDVEPHHQIPHRTAPDSGSDDAPAARARHLVDDWARLIHATLCPEQALPLPRPVQIATGIIMGNQHCTVHQAHALLLSAACARQVPAGRIAEDIISTTRNPVLPGTRSTSP</sequence>
<protein>
    <recommendedName>
        <fullName evidence="2">ANTAR domain-containing protein</fullName>
    </recommendedName>
</protein>
<feature type="region of interest" description="Disordered" evidence="1">
    <location>
        <begin position="1"/>
        <end position="28"/>
    </location>
</feature>
<dbReference type="EMBL" id="CP024915">
    <property type="protein sequence ID" value="AUZ88144.1"/>
    <property type="molecule type" value="Genomic_DNA"/>
</dbReference>
<proteinExistence type="predicted"/>
<dbReference type="AlphaFoldDB" id="A0A2L0UFW3"/>
<feature type="compositionally biased region" description="Low complexity" evidence="1">
    <location>
        <begin position="17"/>
        <end position="27"/>
    </location>
</feature>
<dbReference type="RefSeq" id="WP_208739304.1">
    <property type="nucleotide sequence ID" value="NZ_CP024915.1"/>
</dbReference>
<evidence type="ECO:0000259" key="2">
    <source>
        <dbReference type="Pfam" id="PF03861"/>
    </source>
</evidence>
<organism evidence="3 4">
    <name type="scientific">Arthrobacter agilis</name>
    <dbReference type="NCBI Taxonomy" id="37921"/>
    <lineage>
        <taxon>Bacteria</taxon>
        <taxon>Bacillati</taxon>
        <taxon>Actinomycetota</taxon>
        <taxon>Actinomycetes</taxon>
        <taxon>Micrococcales</taxon>
        <taxon>Micrococcaceae</taxon>
        <taxon>Arthrobacter</taxon>
    </lineage>
</organism>
<evidence type="ECO:0000313" key="4">
    <source>
        <dbReference type="Proteomes" id="UP000239187"/>
    </source>
</evidence>
<feature type="domain" description="ANTAR" evidence="2">
    <location>
        <begin position="56"/>
        <end position="97"/>
    </location>
</feature>
<name>A0A2L0UFW3_9MICC</name>
<accession>A0A2L0UFW3</accession>
<dbReference type="InterPro" id="IPR036388">
    <property type="entry name" value="WH-like_DNA-bd_sf"/>
</dbReference>
<evidence type="ECO:0000313" key="3">
    <source>
        <dbReference type="EMBL" id="AUZ88144.1"/>
    </source>
</evidence>
<dbReference type="Gene3D" id="1.10.10.10">
    <property type="entry name" value="Winged helix-like DNA-binding domain superfamily/Winged helix DNA-binding domain"/>
    <property type="match status" value="1"/>
</dbReference>
<gene>
    <name evidence="3" type="ORF">CVO76_11230</name>
</gene>